<protein>
    <submittedName>
        <fullName evidence="1">Transporter</fullName>
    </submittedName>
</protein>
<dbReference type="Gene3D" id="2.40.160.60">
    <property type="entry name" value="Outer membrane protein transport protein (OMPP1/FadL/TodX)"/>
    <property type="match status" value="1"/>
</dbReference>
<name>A0A9E1B8L6_9BACT</name>
<evidence type="ECO:0000313" key="1">
    <source>
        <dbReference type="EMBL" id="MBS5831266.1"/>
    </source>
</evidence>
<sequence>YQAYSFGANYKFTPNLELGLGYLYQHRDKKRATDIKTGNGSMSGEFDASSVQIAAMTFKYSF</sequence>
<dbReference type="AlphaFoldDB" id="A0A9E1B8L6"/>
<accession>A0A9E1B8L6</accession>
<dbReference type="SUPFAM" id="SSF56935">
    <property type="entry name" value="Porins"/>
    <property type="match status" value="1"/>
</dbReference>
<evidence type="ECO:0000313" key="2">
    <source>
        <dbReference type="Proteomes" id="UP000824019"/>
    </source>
</evidence>
<reference evidence="1" key="1">
    <citation type="submission" date="2021-02" db="EMBL/GenBank/DDBJ databases">
        <title>Infant gut strain persistence is associated with maternal origin, phylogeny, and functional potential including surface adhesion and iron acquisition.</title>
        <authorList>
            <person name="Lou Y.C."/>
        </authorList>
    </citation>
    <scope>NUCLEOTIDE SEQUENCE</scope>
    <source>
        <strain evidence="1">L3_101_000G1_dasL3_101_000G1_concoct_7_sub</strain>
    </source>
</reference>
<feature type="non-terminal residue" evidence="1">
    <location>
        <position position="1"/>
    </location>
</feature>
<gene>
    <name evidence="1" type="ORF">KIC69_10670</name>
</gene>
<dbReference type="Proteomes" id="UP000824019">
    <property type="component" value="Unassembled WGS sequence"/>
</dbReference>
<dbReference type="EMBL" id="JAHAKR010000694">
    <property type="protein sequence ID" value="MBS5831266.1"/>
    <property type="molecule type" value="Genomic_DNA"/>
</dbReference>
<comment type="caution">
    <text evidence="1">The sequence shown here is derived from an EMBL/GenBank/DDBJ whole genome shotgun (WGS) entry which is preliminary data.</text>
</comment>
<organism evidence="1 2">
    <name type="scientific">Campylobacter concisus</name>
    <dbReference type="NCBI Taxonomy" id="199"/>
    <lineage>
        <taxon>Bacteria</taxon>
        <taxon>Pseudomonadati</taxon>
        <taxon>Campylobacterota</taxon>
        <taxon>Epsilonproteobacteria</taxon>
        <taxon>Campylobacterales</taxon>
        <taxon>Campylobacteraceae</taxon>
        <taxon>Campylobacter</taxon>
    </lineage>
</organism>
<proteinExistence type="predicted"/>